<dbReference type="PANTHER" id="PTHR24421">
    <property type="entry name" value="NITRATE/NITRITE SENSOR PROTEIN NARX-RELATED"/>
    <property type="match status" value="1"/>
</dbReference>
<accession>I0H4G8</accession>
<evidence type="ECO:0000256" key="1">
    <source>
        <dbReference type="ARBA" id="ARBA00000085"/>
    </source>
</evidence>
<keyword evidence="6 12" id="KW-0418">Kinase</keyword>
<dbReference type="InterPro" id="IPR011712">
    <property type="entry name" value="Sig_transdc_His_kin_sub3_dim/P"/>
</dbReference>
<name>I0H4G8_ACTM4</name>
<keyword evidence="9" id="KW-0812">Transmembrane</keyword>
<evidence type="ECO:0000313" key="13">
    <source>
        <dbReference type="Proteomes" id="UP000007882"/>
    </source>
</evidence>
<dbReference type="InterPro" id="IPR036890">
    <property type="entry name" value="HATPase_C_sf"/>
</dbReference>
<dbReference type="EMBL" id="AP012319">
    <property type="protein sequence ID" value="BAL87905.1"/>
    <property type="molecule type" value="Genomic_DNA"/>
</dbReference>
<dbReference type="SUPFAM" id="SSF55874">
    <property type="entry name" value="ATPase domain of HSP90 chaperone/DNA topoisomerase II/histidine kinase"/>
    <property type="match status" value="1"/>
</dbReference>
<dbReference type="PANTHER" id="PTHR24421:SF10">
    <property type="entry name" value="NITRATE_NITRITE SENSOR PROTEIN NARQ"/>
    <property type="match status" value="1"/>
</dbReference>
<keyword evidence="3" id="KW-0597">Phosphoprotein</keyword>
<feature type="domain" description="Signal transduction histidine kinase subgroup 3 dimerisation and phosphoacceptor" evidence="11">
    <location>
        <begin position="183"/>
        <end position="248"/>
    </location>
</feature>
<keyword evidence="9" id="KW-1133">Transmembrane helix</keyword>
<dbReference type="InterPro" id="IPR003594">
    <property type="entry name" value="HATPase_dom"/>
</dbReference>
<dbReference type="Pfam" id="PF02518">
    <property type="entry name" value="HATPase_c"/>
    <property type="match status" value="1"/>
</dbReference>
<feature type="transmembrane region" description="Helical" evidence="9">
    <location>
        <begin position="9"/>
        <end position="29"/>
    </location>
</feature>
<feature type="transmembrane region" description="Helical" evidence="9">
    <location>
        <begin position="132"/>
        <end position="154"/>
    </location>
</feature>
<dbReference type="InterPro" id="IPR050482">
    <property type="entry name" value="Sensor_HK_TwoCompSys"/>
</dbReference>
<feature type="transmembrane region" description="Helical" evidence="9">
    <location>
        <begin position="83"/>
        <end position="100"/>
    </location>
</feature>
<keyword evidence="7" id="KW-0067">ATP-binding</keyword>
<keyword evidence="4" id="KW-0808">Transferase</keyword>
<evidence type="ECO:0000256" key="6">
    <source>
        <dbReference type="ARBA" id="ARBA00022777"/>
    </source>
</evidence>
<dbReference type="Proteomes" id="UP000007882">
    <property type="component" value="Chromosome"/>
</dbReference>
<dbReference type="GO" id="GO:0000155">
    <property type="term" value="F:phosphorelay sensor kinase activity"/>
    <property type="evidence" value="ECO:0007669"/>
    <property type="project" value="InterPro"/>
</dbReference>
<evidence type="ECO:0000256" key="7">
    <source>
        <dbReference type="ARBA" id="ARBA00022840"/>
    </source>
</evidence>
<dbReference type="KEGG" id="ams:AMIS_26850"/>
<dbReference type="eggNOG" id="COG4585">
    <property type="taxonomic scope" value="Bacteria"/>
</dbReference>
<evidence type="ECO:0000256" key="4">
    <source>
        <dbReference type="ARBA" id="ARBA00022679"/>
    </source>
</evidence>
<dbReference type="GO" id="GO:0005524">
    <property type="term" value="F:ATP binding"/>
    <property type="evidence" value="ECO:0007669"/>
    <property type="project" value="UniProtKB-KW"/>
</dbReference>
<dbReference type="STRING" id="512565.AMIS_26850"/>
<dbReference type="GO" id="GO:0046983">
    <property type="term" value="F:protein dimerization activity"/>
    <property type="evidence" value="ECO:0007669"/>
    <property type="project" value="InterPro"/>
</dbReference>
<dbReference type="OrthoDB" id="227596at2"/>
<evidence type="ECO:0000259" key="10">
    <source>
        <dbReference type="Pfam" id="PF02518"/>
    </source>
</evidence>
<dbReference type="EC" id="2.7.13.3" evidence="2"/>
<dbReference type="RefSeq" id="WP_014442800.1">
    <property type="nucleotide sequence ID" value="NC_017093.1"/>
</dbReference>
<evidence type="ECO:0000256" key="9">
    <source>
        <dbReference type="SAM" id="Phobius"/>
    </source>
</evidence>
<sequence length="401" mass="42533">MDRTELRKLAWLGAAATVPLVITATANAYLFELPVVIAFLVSAMQSAALPLALTRPWPATLLQFAAIGLCARFLPAYGEMWPLPVPLMILLIAHIGLVGLRSRWPVALSVWVAAALFSTGTALFGPGGQEEYTLATLGVYLTNSAFALLGALLWGQRTRVSRQLAEVRRDFAAEHAQRMIVEERSRIARELHDVVAHGMSVVHMQATSAPYRIKGLNVETVTEFKQIAAGTRSTMHEMRQLLAVLRDETADVPVRPASGLGDLGELAESARRGGVPVQMEISAALDASKIPDALGLVAYRIVQESLSNVIRHAPGAATRVTVTVGGGELLVEVANEEAPARAGAPPPVDAGERTGHGLAGMRERARLAGGTLTAGPLSTGGFRVAATLPLPSPVPRQEDGL</sequence>
<reference evidence="12 13" key="1">
    <citation type="submission" date="2012-02" db="EMBL/GenBank/DDBJ databases">
        <title>Complete genome sequence of Actinoplanes missouriensis 431 (= NBRC 102363).</title>
        <authorList>
            <person name="Ohnishi Y."/>
            <person name="Ishikawa J."/>
            <person name="Sekine M."/>
            <person name="Hosoyama A."/>
            <person name="Harada T."/>
            <person name="Narita H."/>
            <person name="Hata T."/>
            <person name="Konno Y."/>
            <person name="Tutikane K."/>
            <person name="Fujita N."/>
            <person name="Horinouchi S."/>
            <person name="Hayakawa M."/>
        </authorList>
    </citation>
    <scope>NUCLEOTIDE SEQUENCE [LARGE SCALE GENOMIC DNA]</scope>
    <source>
        <strain evidence="13">ATCC 14538 / DSM 43046 / CBS 188.64 / JCM 3121 / NBRC 102363 / NCIMB 12654 / NRRL B-3342 / UNCC 431</strain>
    </source>
</reference>
<dbReference type="Gene3D" id="1.20.5.1930">
    <property type="match status" value="1"/>
</dbReference>
<keyword evidence="9" id="KW-0472">Membrane</keyword>
<comment type="catalytic activity">
    <reaction evidence="1">
        <text>ATP + protein L-histidine = ADP + protein N-phospho-L-histidine.</text>
        <dbReference type="EC" id="2.7.13.3"/>
    </reaction>
</comment>
<keyword evidence="13" id="KW-1185">Reference proteome</keyword>
<evidence type="ECO:0000256" key="2">
    <source>
        <dbReference type="ARBA" id="ARBA00012438"/>
    </source>
</evidence>
<evidence type="ECO:0000313" key="12">
    <source>
        <dbReference type="EMBL" id="BAL87905.1"/>
    </source>
</evidence>
<dbReference type="Gene3D" id="3.30.565.10">
    <property type="entry name" value="Histidine kinase-like ATPase, C-terminal domain"/>
    <property type="match status" value="1"/>
</dbReference>
<gene>
    <name evidence="12" type="ordered locus">AMIS_26850</name>
</gene>
<dbReference type="PATRIC" id="fig|512565.3.peg.2683"/>
<organism evidence="12 13">
    <name type="scientific">Actinoplanes missouriensis (strain ATCC 14538 / DSM 43046 / CBS 188.64 / JCM 3121 / NBRC 102363 / NCIMB 12654 / NRRL B-3342 / UNCC 431)</name>
    <dbReference type="NCBI Taxonomy" id="512565"/>
    <lineage>
        <taxon>Bacteria</taxon>
        <taxon>Bacillati</taxon>
        <taxon>Actinomycetota</taxon>
        <taxon>Actinomycetes</taxon>
        <taxon>Micromonosporales</taxon>
        <taxon>Micromonosporaceae</taxon>
        <taxon>Actinoplanes</taxon>
    </lineage>
</organism>
<dbReference type="AlphaFoldDB" id="I0H4G8"/>
<keyword evidence="5" id="KW-0547">Nucleotide-binding</keyword>
<proteinExistence type="predicted"/>
<evidence type="ECO:0000259" key="11">
    <source>
        <dbReference type="Pfam" id="PF07730"/>
    </source>
</evidence>
<evidence type="ECO:0000256" key="5">
    <source>
        <dbReference type="ARBA" id="ARBA00022741"/>
    </source>
</evidence>
<feature type="domain" description="Histidine kinase/HSP90-like ATPase" evidence="10">
    <location>
        <begin position="299"/>
        <end position="391"/>
    </location>
</feature>
<evidence type="ECO:0000256" key="3">
    <source>
        <dbReference type="ARBA" id="ARBA00022553"/>
    </source>
</evidence>
<keyword evidence="8" id="KW-0902">Two-component regulatory system</keyword>
<dbReference type="HOGENOM" id="CLU_000445_20_1_11"/>
<protein>
    <recommendedName>
        <fullName evidence="2">histidine kinase</fullName>
        <ecNumber evidence="2">2.7.13.3</ecNumber>
    </recommendedName>
</protein>
<dbReference type="Pfam" id="PF07730">
    <property type="entry name" value="HisKA_3"/>
    <property type="match status" value="1"/>
</dbReference>
<evidence type="ECO:0000256" key="8">
    <source>
        <dbReference type="ARBA" id="ARBA00023012"/>
    </source>
</evidence>
<dbReference type="CDD" id="cd16917">
    <property type="entry name" value="HATPase_UhpB-NarQ-NarX-like"/>
    <property type="match status" value="1"/>
</dbReference>
<dbReference type="GO" id="GO:0016020">
    <property type="term" value="C:membrane"/>
    <property type="evidence" value="ECO:0007669"/>
    <property type="project" value="InterPro"/>
</dbReference>
<feature type="transmembrane region" description="Helical" evidence="9">
    <location>
        <begin position="107"/>
        <end position="126"/>
    </location>
</feature>